<dbReference type="SUPFAM" id="SSF51206">
    <property type="entry name" value="cAMP-binding domain-like"/>
    <property type="match status" value="1"/>
</dbReference>
<dbReference type="PANTHER" id="PTHR24567">
    <property type="entry name" value="CRP FAMILY TRANSCRIPTIONAL REGULATORY PROTEIN"/>
    <property type="match status" value="1"/>
</dbReference>
<dbReference type="Gene3D" id="2.60.120.10">
    <property type="entry name" value="Jelly Rolls"/>
    <property type="match status" value="1"/>
</dbReference>
<evidence type="ECO:0000313" key="2">
    <source>
        <dbReference type="EMBL" id="BBP43512.1"/>
    </source>
</evidence>
<organism evidence="2 3">
    <name type="scientific">Thiosulfativibrio zosterae</name>
    <dbReference type="NCBI Taxonomy" id="2675053"/>
    <lineage>
        <taxon>Bacteria</taxon>
        <taxon>Pseudomonadati</taxon>
        <taxon>Pseudomonadota</taxon>
        <taxon>Gammaproteobacteria</taxon>
        <taxon>Thiotrichales</taxon>
        <taxon>Piscirickettsiaceae</taxon>
        <taxon>Thiosulfativibrio</taxon>
    </lineage>
</organism>
<proteinExistence type="predicted"/>
<dbReference type="EMBL" id="AP021888">
    <property type="protein sequence ID" value="BBP43512.1"/>
    <property type="molecule type" value="Genomic_DNA"/>
</dbReference>
<dbReference type="GO" id="GO:0005829">
    <property type="term" value="C:cytosol"/>
    <property type="evidence" value="ECO:0007669"/>
    <property type="project" value="TreeGrafter"/>
</dbReference>
<dbReference type="SMART" id="SM00100">
    <property type="entry name" value="cNMP"/>
    <property type="match status" value="1"/>
</dbReference>
<keyword evidence="3" id="KW-1185">Reference proteome</keyword>
<reference evidence="3" key="1">
    <citation type="submission" date="2019-11" db="EMBL/GenBank/DDBJ databases">
        <title>Isolation and characterization of two novel species in the genus Thiomicrorhabdus.</title>
        <authorList>
            <person name="Mochizuki J."/>
            <person name="Kojima H."/>
            <person name="Fukui M."/>
        </authorList>
    </citation>
    <scope>NUCLEOTIDE SEQUENCE [LARGE SCALE GENOMIC DNA]</scope>
    <source>
        <strain evidence="3">AkT22</strain>
    </source>
</reference>
<dbReference type="InterPro" id="IPR050397">
    <property type="entry name" value="Env_Response_Regulators"/>
</dbReference>
<dbReference type="PROSITE" id="PS50042">
    <property type="entry name" value="CNMP_BINDING_3"/>
    <property type="match status" value="1"/>
</dbReference>
<gene>
    <name evidence="2" type="ORF">THMIRHAT_12580</name>
</gene>
<evidence type="ECO:0000313" key="3">
    <source>
        <dbReference type="Proteomes" id="UP000501466"/>
    </source>
</evidence>
<protein>
    <recommendedName>
        <fullName evidence="1">Cyclic nucleotide-binding domain-containing protein</fullName>
    </recommendedName>
</protein>
<dbReference type="InterPro" id="IPR014710">
    <property type="entry name" value="RmlC-like_jellyroll"/>
</dbReference>
<dbReference type="CDD" id="cd00038">
    <property type="entry name" value="CAP_ED"/>
    <property type="match status" value="1"/>
</dbReference>
<dbReference type="KEGG" id="tzo:THMIRHAT_12580"/>
<dbReference type="Proteomes" id="UP000501466">
    <property type="component" value="Chromosome"/>
</dbReference>
<dbReference type="PANTHER" id="PTHR24567:SF68">
    <property type="entry name" value="DNA-BINDING TRANSCRIPTIONAL DUAL REGULATOR CRP"/>
    <property type="match status" value="1"/>
</dbReference>
<dbReference type="InterPro" id="IPR018490">
    <property type="entry name" value="cNMP-bd_dom_sf"/>
</dbReference>
<dbReference type="GO" id="GO:0003700">
    <property type="term" value="F:DNA-binding transcription factor activity"/>
    <property type="evidence" value="ECO:0007669"/>
    <property type="project" value="TreeGrafter"/>
</dbReference>
<accession>A0A6F8PN24</accession>
<dbReference type="Pfam" id="PF00027">
    <property type="entry name" value="cNMP_binding"/>
    <property type="match status" value="1"/>
</dbReference>
<dbReference type="RefSeq" id="WP_173291303.1">
    <property type="nucleotide sequence ID" value="NZ_AP021888.1"/>
</dbReference>
<dbReference type="InterPro" id="IPR000595">
    <property type="entry name" value="cNMP-bd_dom"/>
</dbReference>
<dbReference type="AlphaFoldDB" id="A0A6F8PN24"/>
<evidence type="ECO:0000259" key="1">
    <source>
        <dbReference type="PROSITE" id="PS50042"/>
    </source>
</evidence>
<name>A0A6F8PN24_9GAMM</name>
<sequence length="160" mass="18156">MAKQAEAKLISESVLGTDLSIAECEILSEIVKYRSLELDDVLFEPDTVDGNLYLLIEGKLEIIKVLGPNNSVSINVLKEGAMIGELSFIDGNAHTMRIKARKSSKVLVLSREDFEGLLDAHPKVVFNVMRSILRFSHQLQRRMLQENMDMQRMVKNEYMT</sequence>
<feature type="domain" description="Cyclic nucleotide-binding" evidence="1">
    <location>
        <begin position="15"/>
        <end position="118"/>
    </location>
</feature>